<protein>
    <submittedName>
        <fullName evidence="1">DUF2515 family protein</fullName>
    </submittedName>
</protein>
<evidence type="ECO:0000313" key="2">
    <source>
        <dbReference type="Proteomes" id="UP000657931"/>
    </source>
</evidence>
<sequence length="388" mass="45677">MVVFSIFLIHKWRKRRKRIKSSIAGRKLKKELVVLLKKNKQNTISELDLDEQQILEKIKQQTTACNLNNVTRTNAYFKFYLKFPQVHWALLAHFVSRNAGWNMTDLKGDLLSKILSETEQHAFFQFMERANWLIFQDAYPQLLLYEESVRQGKPFFHLLSHLGVSSFMQAIWSFFWQQKQSQILTHALIINEQNYIEKRVIQNPIFKEEVTSTLEFKLQDVFAFNYILFPYQTHGISQLKGLVVHLFTKLNQRIEIGFKLYSLLYENPSQLRSFVKWANQHPHTGSRSDYWRNVYCVIQEGIPTKTYKPRITDGHLKNGAKKLYSPVLVHVWKNTSHKQPGGDDWFKNEGIVKMLFKEMNIADNDVKLAYMKSLERLELAVAAKSLLS</sequence>
<gene>
    <name evidence="1" type="ORF">H9655_16365</name>
</gene>
<comment type="caution">
    <text evidence="1">The sequence shown here is derived from an EMBL/GenBank/DDBJ whole genome shotgun (WGS) entry which is preliminary data.</text>
</comment>
<proteinExistence type="predicted"/>
<name>A0ABR8QSU8_9BACI</name>
<dbReference type="Proteomes" id="UP000657931">
    <property type="component" value="Unassembled WGS sequence"/>
</dbReference>
<organism evidence="1 2">
    <name type="scientific">Cytobacillus stercorigallinarum</name>
    <dbReference type="NCBI Taxonomy" id="2762240"/>
    <lineage>
        <taxon>Bacteria</taxon>
        <taxon>Bacillati</taxon>
        <taxon>Bacillota</taxon>
        <taxon>Bacilli</taxon>
        <taxon>Bacillales</taxon>
        <taxon>Bacillaceae</taxon>
        <taxon>Cytobacillus</taxon>
    </lineage>
</organism>
<dbReference type="InterPro" id="IPR019658">
    <property type="entry name" value="DUF2515"/>
</dbReference>
<dbReference type="EMBL" id="JACSQT010000008">
    <property type="protein sequence ID" value="MBD7938611.1"/>
    <property type="molecule type" value="Genomic_DNA"/>
</dbReference>
<evidence type="ECO:0000313" key="1">
    <source>
        <dbReference type="EMBL" id="MBD7938611.1"/>
    </source>
</evidence>
<reference evidence="1 2" key="1">
    <citation type="submission" date="2020-08" db="EMBL/GenBank/DDBJ databases">
        <title>A Genomic Blueprint of the Chicken Gut Microbiome.</title>
        <authorList>
            <person name="Gilroy R."/>
            <person name="Ravi A."/>
            <person name="Getino M."/>
            <person name="Pursley I."/>
            <person name="Horton D.L."/>
            <person name="Alikhan N.-F."/>
            <person name="Baker D."/>
            <person name="Gharbi K."/>
            <person name="Hall N."/>
            <person name="Watson M."/>
            <person name="Adriaenssens E.M."/>
            <person name="Foster-Nyarko E."/>
            <person name="Jarju S."/>
            <person name="Secka A."/>
            <person name="Antonio M."/>
            <person name="Oren A."/>
            <person name="Chaudhuri R."/>
            <person name="La Ragione R.M."/>
            <person name="Hildebrand F."/>
            <person name="Pallen M.J."/>
        </authorList>
    </citation>
    <scope>NUCLEOTIDE SEQUENCE [LARGE SCALE GENOMIC DNA]</scope>
    <source>
        <strain evidence="1 2">Sa5YUA1</strain>
    </source>
</reference>
<accession>A0ABR8QSU8</accession>
<keyword evidence="2" id="KW-1185">Reference proteome</keyword>
<dbReference type="Pfam" id="PF10720">
    <property type="entry name" value="DUF2515"/>
    <property type="match status" value="1"/>
</dbReference>